<dbReference type="AlphaFoldDB" id="A0AAJ0HMF0"/>
<organism evidence="7 8">
    <name type="scientific">Lasiosphaeria hispida</name>
    <dbReference type="NCBI Taxonomy" id="260671"/>
    <lineage>
        <taxon>Eukaryota</taxon>
        <taxon>Fungi</taxon>
        <taxon>Dikarya</taxon>
        <taxon>Ascomycota</taxon>
        <taxon>Pezizomycotina</taxon>
        <taxon>Sordariomycetes</taxon>
        <taxon>Sordariomycetidae</taxon>
        <taxon>Sordariales</taxon>
        <taxon>Lasiosphaeriaceae</taxon>
        <taxon>Lasiosphaeria</taxon>
    </lineage>
</organism>
<dbReference type="PROSITE" id="PS50089">
    <property type="entry name" value="ZF_RING_2"/>
    <property type="match status" value="1"/>
</dbReference>
<feature type="compositionally biased region" description="Low complexity" evidence="5">
    <location>
        <begin position="234"/>
        <end position="252"/>
    </location>
</feature>
<dbReference type="InterPro" id="IPR049627">
    <property type="entry name" value="SLX8"/>
</dbReference>
<comment type="caution">
    <text evidence="7">The sequence shown here is derived from an EMBL/GenBank/DDBJ whole genome shotgun (WGS) entry which is preliminary data.</text>
</comment>
<feature type="compositionally biased region" description="Basic and acidic residues" evidence="5">
    <location>
        <begin position="259"/>
        <end position="268"/>
    </location>
</feature>
<proteinExistence type="predicted"/>
<dbReference type="GO" id="GO:0032183">
    <property type="term" value="F:SUMO binding"/>
    <property type="evidence" value="ECO:0007669"/>
    <property type="project" value="TreeGrafter"/>
</dbReference>
<feature type="region of interest" description="Disordered" evidence="5">
    <location>
        <begin position="73"/>
        <end position="94"/>
    </location>
</feature>
<feature type="compositionally biased region" description="Basic and acidic residues" evidence="5">
    <location>
        <begin position="299"/>
        <end position="308"/>
    </location>
</feature>
<dbReference type="Gene3D" id="3.30.40.10">
    <property type="entry name" value="Zinc/RING finger domain, C3HC4 (zinc finger)"/>
    <property type="match status" value="1"/>
</dbReference>
<reference evidence="7" key="1">
    <citation type="journal article" date="2023" name="Mol. Phylogenet. Evol.">
        <title>Genome-scale phylogeny and comparative genomics of the fungal order Sordariales.</title>
        <authorList>
            <person name="Hensen N."/>
            <person name="Bonometti L."/>
            <person name="Westerberg I."/>
            <person name="Brannstrom I.O."/>
            <person name="Guillou S."/>
            <person name="Cros-Aarteil S."/>
            <person name="Calhoun S."/>
            <person name="Haridas S."/>
            <person name="Kuo A."/>
            <person name="Mondo S."/>
            <person name="Pangilinan J."/>
            <person name="Riley R."/>
            <person name="LaButti K."/>
            <person name="Andreopoulos B."/>
            <person name="Lipzen A."/>
            <person name="Chen C."/>
            <person name="Yan M."/>
            <person name="Daum C."/>
            <person name="Ng V."/>
            <person name="Clum A."/>
            <person name="Steindorff A."/>
            <person name="Ohm R.A."/>
            <person name="Martin F."/>
            <person name="Silar P."/>
            <person name="Natvig D.O."/>
            <person name="Lalanne C."/>
            <person name="Gautier V."/>
            <person name="Ament-Velasquez S.L."/>
            <person name="Kruys A."/>
            <person name="Hutchinson M.I."/>
            <person name="Powell A.J."/>
            <person name="Barry K."/>
            <person name="Miller A.N."/>
            <person name="Grigoriev I.V."/>
            <person name="Debuchy R."/>
            <person name="Gladieux P."/>
            <person name="Hiltunen Thoren M."/>
            <person name="Johannesson H."/>
        </authorList>
    </citation>
    <scope>NUCLEOTIDE SEQUENCE</scope>
    <source>
        <strain evidence="7">CBS 955.72</strain>
    </source>
</reference>
<gene>
    <name evidence="7" type="ORF">B0T25DRAFT_163916</name>
</gene>
<dbReference type="GO" id="GO:0008270">
    <property type="term" value="F:zinc ion binding"/>
    <property type="evidence" value="ECO:0007669"/>
    <property type="project" value="UniProtKB-KW"/>
</dbReference>
<reference evidence="7" key="2">
    <citation type="submission" date="2023-06" db="EMBL/GenBank/DDBJ databases">
        <authorList>
            <consortium name="Lawrence Berkeley National Laboratory"/>
            <person name="Haridas S."/>
            <person name="Hensen N."/>
            <person name="Bonometti L."/>
            <person name="Westerberg I."/>
            <person name="Brannstrom I.O."/>
            <person name="Guillou S."/>
            <person name="Cros-Aarteil S."/>
            <person name="Calhoun S."/>
            <person name="Kuo A."/>
            <person name="Mondo S."/>
            <person name="Pangilinan J."/>
            <person name="Riley R."/>
            <person name="Labutti K."/>
            <person name="Andreopoulos B."/>
            <person name="Lipzen A."/>
            <person name="Chen C."/>
            <person name="Yanf M."/>
            <person name="Daum C."/>
            <person name="Ng V."/>
            <person name="Clum A."/>
            <person name="Steindorff A."/>
            <person name="Ohm R."/>
            <person name="Martin F."/>
            <person name="Silar P."/>
            <person name="Natvig D."/>
            <person name="Lalanne C."/>
            <person name="Gautier V."/>
            <person name="Ament-Velasquez S.L."/>
            <person name="Kruys A."/>
            <person name="Hutchinson M.I."/>
            <person name="Powell A.J."/>
            <person name="Barry K."/>
            <person name="Miller A.N."/>
            <person name="Grigoriev I.V."/>
            <person name="Debuchy R."/>
            <person name="Gladieux P."/>
            <person name="Thoren M.H."/>
            <person name="Johannesson H."/>
        </authorList>
    </citation>
    <scope>NUCLEOTIDE SEQUENCE</scope>
    <source>
        <strain evidence="7">CBS 955.72</strain>
    </source>
</reference>
<evidence type="ECO:0000259" key="6">
    <source>
        <dbReference type="PROSITE" id="PS50089"/>
    </source>
</evidence>
<evidence type="ECO:0000256" key="5">
    <source>
        <dbReference type="SAM" id="MobiDB-lite"/>
    </source>
</evidence>
<accession>A0AAJ0HMF0</accession>
<keyword evidence="8" id="KW-1185">Reference proteome</keyword>
<dbReference type="GO" id="GO:0006511">
    <property type="term" value="P:ubiquitin-dependent protein catabolic process"/>
    <property type="evidence" value="ECO:0007669"/>
    <property type="project" value="TreeGrafter"/>
</dbReference>
<dbReference type="EMBL" id="JAUIQD010000003">
    <property type="protein sequence ID" value="KAK3357591.1"/>
    <property type="molecule type" value="Genomic_DNA"/>
</dbReference>
<dbReference type="GO" id="GO:0140082">
    <property type="term" value="F:SUMO-ubiquitin ligase activity"/>
    <property type="evidence" value="ECO:0007669"/>
    <property type="project" value="TreeGrafter"/>
</dbReference>
<evidence type="ECO:0000256" key="4">
    <source>
        <dbReference type="PROSITE-ProRule" id="PRU00175"/>
    </source>
</evidence>
<dbReference type="GO" id="GO:0033768">
    <property type="term" value="C:SUMO-targeted ubiquitin ligase complex"/>
    <property type="evidence" value="ECO:0007669"/>
    <property type="project" value="TreeGrafter"/>
</dbReference>
<evidence type="ECO:0000256" key="1">
    <source>
        <dbReference type="ARBA" id="ARBA00022723"/>
    </source>
</evidence>
<feature type="compositionally biased region" description="Polar residues" evidence="5">
    <location>
        <begin position="73"/>
        <end position="83"/>
    </location>
</feature>
<dbReference type="SUPFAM" id="SSF57850">
    <property type="entry name" value="RING/U-box"/>
    <property type="match status" value="1"/>
</dbReference>
<dbReference type="PROSITE" id="PS00518">
    <property type="entry name" value="ZF_RING_1"/>
    <property type="match status" value="1"/>
</dbReference>
<feature type="domain" description="RING-type" evidence="6">
    <location>
        <begin position="349"/>
        <end position="390"/>
    </location>
</feature>
<evidence type="ECO:0000256" key="3">
    <source>
        <dbReference type="ARBA" id="ARBA00022833"/>
    </source>
</evidence>
<dbReference type="InterPro" id="IPR001841">
    <property type="entry name" value="Znf_RING"/>
</dbReference>
<dbReference type="PANTHER" id="PTHR47094">
    <property type="entry name" value="ELFLESS, ISOFORM B"/>
    <property type="match status" value="1"/>
</dbReference>
<dbReference type="GO" id="GO:0061630">
    <property type="term" value="F:ubiquitin protein ligase activity"/>
    <property type="evidence" value="ECO:0007669"/>
    <property type="project" value="InterPro"/>
</dbReference>
<dbReference type="PANTHER" id="PTHR47094:SF1">
    <property type="entry name" value="RING-TYPE E3 UBIQUITIN TRANSFERASE"/>
    <property type="match status" value="1"/>
</dbReference>
<dbReference type="Proteomes" id="UP001275084">
    <property type="component" value="Unassembled WGS sequence"/>
</dbReference>
<keyword evidence="3" id="KW-0862">Zinc</keyword>
<keyword evidence="1" id="KW-0479">Metal-binding</keyword>
<dbReference type="SMART" id="SM00184">
    <property type="entry name" value="RING"/>
    <property type="match status" value="1"/>
</dbReference>
<evidence type="ECO:0000256" key="2">
    <source>
        <dbReference type="ARBA" id="ARBA00022771"/>
    </source>
</evidence>
<protein>
    <recommendedName>
        <fullName evidence="6">RING-type domain-containing protein</fullName>
    </recommendedName>
</protein>
<name>A0AAJ0HMF0_9PEZI</name>
<evidence type="ECO:0000313" key="7">
    <source>
        <dbReference type="EMBL" id="KAK3357591.1"/>
    </source>
</evidence>
<feature type="region of interest" description="Disordered" evidence="5">
    <location>
        <begin position="202"/>
        <end position="313"/>
    </location>
</feature>
<dbReference type="Pfam" id="PF13920">
    <property type="entry name" value="zf-C3HC4_3"/>
    <property type="match status" value="1"/>
</dbReference>
<sequence length="429" mass="46098">MDDDFFNSGFDGIFEELADLAPLGSLPLPAFSASPFPQLPFPPSDFSNFCARRLAANPPSLFGASPNGLGTSSFTNSPLTGQIPSCPGRPANRQSAFTQRYPTAPTPRATLPTLPFPASFGNIPTASNAADSLPRSPWGHPSFGGFGNPFSPIQVESNSDDYYLNELATRDFSSPSIFTQSPHDTQNTANLSLGLSGLSNNFAPASDPGIEQSEAGLGGNDFKRETAPDEDDIPSSPSPTGTGSASSNMSTRPRARRSTRADAGETERPISSSISARGKAHPSSRLESGQTAPKKRKRTEAEQPKVEEDGFEEDKDVAFVDLADTEKVPDTLLNPLKPKNEIKLSAFQCVICMDDVTNLTVTHCGHLFCAECLHSSLHIDLTKRICPICRQKVENRPSSGKFNQKARGYYPLELKLTTKKSLGKRAAKS</sequence>
<evidence type="ECO:0000313" key="8">
    <source>
        <dbReference type="Proteomes" id="UP001275084"/>
    </source>
</evidence>
<dbReference type="InterPro" id="IPR017907">
    <property type="entry name" value="Znf_RING_CS"/>
</dbReference>
<dbReference type="InterPro" id="IPR013083">
    <property type="entry name" value="Znf_RING/FYVE/PHD"/>
</dbReference>
<keyword evidence="2 4" id="KW-0863">Zinc-finger</keyword>